<dbReference type="InterPro" id="IPR051458">
    <property type="entry name" value="Cyt/Met_Dipeptidase"/>
</dbReference>
<evidence type="ECO:0000256" key="3">
    <source>
        <dbReference type="ARBA" id="ARBA00022801"/>
    </source>
</evidence>
<evidence type="ECO:0000256" key="2">
    <source>
        <dbReference type="ARBA" id="ARBA00022723"/>
    </source>
</evidence>
<keyword evidence="1" id="KW-0645">Protease</keyword>
<evidence type="ECO:0000313" key="5">
    <source>
        <dbReference type="RefSeq" id="XP_046592015.1"/>
    </source>
</evidence>
<organism evidence="4 5">
    <name type="scientific">Neodiprion lecontei</name>
    <name type="common">Redheaded pine sawfly</name>
    <dbReference type="NCBI Taxonomy" id="441921"/>
    <lineage>
        <taxon>Eukaryota</taxon>
        <taxon>Metazoa</taxon>
        <taxon>Ecdysozoa</taxon>
        <taxon>Arthropoda</taxon>
        <taxon>Hexapoda</taxon>
        <taxon>Insecta</taxon>
        <taxon>Pterygota</taxon>
        <taxon>Neoptera</taxon>
        <taxon>Endopterygota</taxon>
        <taxon>Hymenoptera</taxon>
        <taxon>Tenthredinoidea</taxon>
        <taxon>Diprionidae</taxon>
        <taxon>Diprioninae</taxon>
        <taxon>Neodiprion</taxon>
    </lineage>
</organism>
<dbReference type="PANTHER" id="PTHR43270">
    <property type="entry name" value="BETA-ALA-HIS DIPEPTIDASE"/>
    <property type="match status" value="1"/>
</dbReference>
<reference evidence="5" key="1">
    <citation type="submission" date="2025-08" db="UniProtKB">
        <authorList>
            <consortium name="RefSeq"/>
        </authorList>
    </citation>
    <scope>IDENTIFICATION</scope>
    <source>
        <tissue evidence="5">Thorax and Abdomen</tissue>
    </source>
</reference>
<evidence type="ECO:0000313" key="4">
    <source>
        <dbReference type="Proteomes" id="UP000829291"/>
    </source>
</evidence>
<dbReference type="SUPFAM" id="SSF53187">
    <property type="entry name" value="Zn-dependent exopeptidases"/>
    <property type="match status" value="1"/>
</dbReference>
<proteinExistence type="predicted"/>
<dbReference type="PANTHER" id="PTHR43270:SF4">
    <property type="entry name" value="CARNOSINE DIPEPTIDASE 2, ISOFORM A"/>
    <property type="match status" value="1"/>
</dbReference>
<keyword evidence="4" id="KW-1185">Reference proteome</keyword>
<evidence type="ECO:0000256" key="1">
    <source>
        <dbReference type="ARBA" id="ARBA00022670"/>
    </source>
</evidence>
<keyword evidence="3" id="KW-0378">Hydrolase</keyword>
<dbReference type="GeneID" id="107217505"/>
<accession>A0ABM3FVH7</accession>
<protein>
    <submittedName>
        <fullName evidence="5">Cytosolic non-specific dipeptidase-like</fullName>
    </submittedName>
</protein>
<gene>
    <name evidence="5" type="primary">LOC107217505</name>
</gene>
<dbReference type="Gene3D" id="3.40.630.10">
    <property type="entry name" value="Zn peptidases"/>
    <property type="match status" value="1"/>
</dbReference>
<name>A0ABM3FVH7_NEOLC</name>
<keyword evidence="2" id="KW-0479">Metal-binding</keyword>
<dbReference type="Gene3D" id="3.30.70.360">
    <property type="match status" value="1"/>
</dbReference>
<sequence>MPIPSQVVKCYKYIDSQQKKFIEELQSMNECKSLGIAEMLQSLRTGFLTNIDCMLMTDGQWTGNTYACILYGCRGVCYFNLTIEGLIEDLDSGEYGGIVQEPLQDLIYIVNHLVDKSGTLVIPGLDKDMAQVTPDEEKIYSQLKLNIDEYRKDSGIRKFSHDTSLSQSLMHAWRYPSFNLHYVNTVPPCECPVNLKIPKTAQARFSIRIVPDQTPEKVCRLICDHLNNVLKLRNSPNRARLRMEDSLRPWIADYRHWNYEAAKLASRQVYKDPANLVREGNSYRALLEFQQIMPKTNILLLPLVSGEANIHKDEECITLRCYMEGTKLIANYFYNLSISQ</sequence>
<dbReference type="Proteomes" id="UP000829291">
    <property type="component" value="Chromosome 3"/>
</dbReference>
<dbReference type="RefSeq" id="XP_046592015.1">
    <property type="nucleotide sequence ID" value="XM_046736059.1"/>
</dbReference>